<dbReference type="EMBL" id="LR798404">
    <property type="protein sequence ID" value="CAB5229682.1"/>
    <property type="molecule type" value="Genomic_DNA"/>
</dbReference>
<reference evidence="3" key="1">
    <citation type="submission" date="2020-05" db="EMBL/GenBank/DDBJ databases">
        <authorList>
            <person name="Chiriac C."/>
            <person name="Salcher M."/>
            <person name="Ghai R."/>
            <person name="Kavagutti S V."/>
        </authorList>
    </citation>
    <scope>NUCLEOTIDE SEQUENCE</scope>
</reference>
<protein>
    <submittedName>
        <fullName evidence="3">Uncharacterized protein</fullName>
    </submittedName>
</protein>
<accession>A0A6J7XFJ0</accession>
<dbReference type="EMBL" id="LR797484">
    <property type="protein sequence ID" value="CAB4219746.1"/>
    <property type="molecule type" value="Genomic_DNA"/>
</dbReference>
<evidence type="ECO:0000313" key="1">
    <source>
        <dbReference type="EMBL" id="CAB4184726.1"/>
    </source>
</evidence>
<dbReference type="EMBL" id="LR797072">
    <property type="protein sequence ID" value="CAB4184726.1"/>
    <property type="molecule type" value="Genomic_DNA"/>
</dbReference>
<gene>
    <name evidence="1" type="ORF">UFOVP1113_30</name>
    <name evidence="3" type="ORF">UFOVP1563_24</name>
    <name evidence="2" type="ORF">UFOVP1627_6</name>
</gene>
<organism evidence="3">
    <name type="scientific">uncultured Caudovirales phage</name>
    <dbReference type="NCBI Taxonomy" id="2100421"/>
    <lineage>
        <taxon>Viruses</taxon>
        <taxon>Duplodnaviria</taxon>
        <taxon>Heunggongvirae</taxon>
        <taxon>Uroviricota</taxon>
        <taxon>Caudoviricetes</taxon>
        <taxon>Peduoviridae</taxon>
        <taxon>Maltschvirus</taxon>
        <taxon>Maltschvirus maltsch</taxon>
    </lineage>
</organism>
<proteinExistence type="predicted"/>
<evidence type="ECO:0000313" key="3">
    <source>
        <dbReference type="EMBL" id="CAB5229682.1"/>
    </source>
</evidence>
<name>A0A6J7XFJ0_9CAUD</name>
<sequence>MSRLKTVPPTTQRSILDPGFRYSNAASTDVASTWERFGWVKPSLAMARAKDIVEREDEAFRELDRKLTARNKLR</sequence>
<evidence type="ECO:0000313" key="2">
    <source>
        <dbReference type="EMBL" id="CAB4219746.1"/>
    </source>
</evidence>